<feature type="region of interest" description="Disordered" evidence="1">
    <location>
        <begin position="1000"/>
        <end position="1033"/>
    </location>
</feature>
<feature type="compositionally biased region" description="Basic and acidic residues" evidence="1">
    <location>
        <begin position="26"/>
        <end position="77"/>
    </location>
</feature>
<evidence type="ECO:0000256" key="1">
    <source>
        <dbReference type="SAM" id="MobiDB-lite"/>
    </source>
</evidence>
<feature type="compositionally biased region" description="Polar residues" evidence="1">
    <location>
        <begin position="269"/>
        <end position="302"/>
    </location>
</feature>
<accession>A0A1Y2MC17</accession>
<dbReference type="SUPFAM" id="SSF52540">
    <property type="entry name" value="P-loop containing nucleoside triphosphate hydrolases"/>
    <property type="match status" value="1"/>
</dbReference>
<dbReference type="EMBL" id="KZ107838">
    <property type="protein sequence ID" value="OSS53522.1"/>
    <property type="molecule type" value="Genomic_DNA"/>
</dbReference>
<organism evidence="3 4">
    <name type="scientific">Epicoccum nigrum</name>
    <name type="common">Soil fungus</name>
    <name type="synonym">Epicoccum purpurascens</name>
    <dbReference type="NCBI Taxonomy" id="105696"/>
    <lineage>
        <taxon>Eukaryota</taxon>
        <taxon>Fungi</taxon>
        <taxon>Dikarya</taxon>
        <taxon>Ascomycota</taxon>
        <taxon>Pezizomycotina</taxon>
        <taxon>Dothideomycetes</taxon>
        <taxon>Pleosporomycetidae</taxon>
        <taxon>Pleosporales</taxon>
        <taxon>Pleosporineae</taxon>
        <taxon>Didymellaceae</taxon>
        <taxon>Epicoccum</taxon>
    </lineage>
</organism>
<feature type="region of interest" description="Disordered" evidence="1">
    <location>
        <begin position="264"/>
        <end position="303"/>
    </location>
</feature>
<dbReference type="InParanoid" id="A0A1Y2MC17"/>
<reference evidence="3 4" key="1">
    <citation type="journal article" date="2017" name="Genome Announc.">
        <title>Genome sequence of the saprophytic ascomycete Epicoccum nigrum ICMP 19927 strain isolated from New Zealand.</title>
        <authorList>
            <person name="Fokin M."/>
            <person name="Fleetwood D."/>
            <person name="Weir B.S."/>
            <person name="Villas-Boas S.G."/>
        </authorList>
    </citation>
    <scope>NUCLEOTIDE SEQUENCE [LARGE SCALE GENOMIC DNA]</scope>
    <source>
        <strain evidence="3 4">ICMP 19927</strain>
    </source>
</reference>
<feature type="region of interest" description="Disordered" evidence="1">
    <location>
        <begin position="178"/>
        <end position="209"/>
    </location>
</feature>
<feature type="domain" description="AAA+ ATPase" evidence="2">
    <location>
        <begin position="702"/>
        <end position="829"/>
    </location>
</feature>
<proteinExistence type="predicted"/>
<dbReference type="Pfam" id="PF00004">
    <property type="entry name" value="AAA"/>
    <property type="match status" value="1"/>
</dbReference>
<dbReference type="AlphaFoldDB" id="A0A1Y2MC17"/>
<dbReference type="Pfam" id="PF23232">
    <property type="entry name" value="AAA_lid_13"/>
    <property type="match status" value="1"/>
</dbReference>
<dbReference type="STRING" id="105696.A0A1Y2MC17"/>
<feature type="region of interest" description="Disordered" evidence="1">
    <location>
        <begin position="19"/>
        <end position="77"/>
    </location>
</feature>
<evidence type="ECO:0000313" key="3">
    <source>
        <dbReference type="EMBL" id="OSS53522.1"/>
    </source>
</evidence>
<sequence length="1156" mass="130265">MADKSIDSRIVDILNRLKAVETTMYEPKDSKEQDGKEQDGKEQDGKEQDGKEQDGKEQDGKEQDGKEQEKNTETVKKDNKYRLRADLEDLKIRIAALADDSDDDAADTSPVGEKATTVFIPQLNRVTWTRFMNSVVGDEQYAIDVLIGPVKSHWHIRQEEMHHPQSGADETKLDHHALSSSVGDSAGPADMGARAPAKERNETQSEVPERIRLNCPKILATFYNVLGETLPDRPKNVLIRPYKALIRHDEALRQRLRELQVRHEKDLQDTSQQQPSTEENQSGVANNSDGPDSSATPTQNNELVPFTDIDDHKIELQGLKCLVEFMDTYLAPVQQRYRSATAKKICFSDLWYLYRPGDLVVITDETNNETNKETNNETKKKGPRHMKTNKVPLSLCRVLSVSRGRPDLTTLHGAESAVKPPVIKMNDFRIQGHTIAYDGTNFGPSPQVFSISPFQGEKEISTLDPCPLRYAERFSDLETRLIEKGREFLQYTKPSHCRYAGPSYSTLRNVSHDPDAEKNTMIDGHVIVDFKEARRNNYAWVLRQEILDADEGLSSEIDEDEPRTIWKDKERKSWFERWTRMIFDDDYVDRNDEEEYIESNVFLTAWKSNKTVDQEYLERTDYALLPNRVVGYDLYRHKFAILAIEYLQPVRANTDGWADLKLPSGHKRMVQAQIRTHFLRKMSRQNHDSEDTDIDLVRGKGLGLIILLHGAPGVGKTSTAECVAESLGKPLYPITCGDLGVTAESVEQTLASTFAKAEAWDCVLLLDEADVFLAQRTRTDLARNAIVSVFLRVLEYYKGTLILTTNRVGAFDEAFKSRIHLNLYYPALNREQTSAIWEMNLERIIKRKQGRLAADVPKILAFGKQLFERQSQTTSARWNGRQIRNAFQTALAMAEYEALGDSGLTADWKLLEKIHSRLEVKHFETVASASAHFDAYIQETIGGNDADRARHDRDRADHFKWYVPVNAQNESRLTQWAFNTPGPQGSGPFASPSGFKPSGIAFNTQREPQPGQWAFNTPGPPEGSYQSANPDPFTSSSAYQQSVFYASQEAAAAKTTFQQGASWASPQQPWAGIGSSPARPPQESDGPNPYMLNATAPAGWPHAKDESEYGYQNPSFNQFDGGRQGAPSTPSNRDQRPDLRTPVGMGAAQSQDDDGY</sequence>
<dbReference type="InterPro" id="IPR056599">
    <property type="entry name" value="AAA_lid_fung"/>
</dbReference>
<keyword evidence="4" id="KW-1185">Reference proteome</keyword>
<dbReference type="PANTHER" id="PTHR46411">
    <property type="entry name" value="FAMILY ATPASE, PUTATIVE-RELATED"/>
    <property type="match status" value="1"/>
</dbReference>
<dbReference type="PANTHER" id="PTHR46411:SF2">
    <property type="entry name" value="AAA+ ATPASE DOMAIN-CONTAINING PROTEIN"/>
    <property type="match status" value="1"/>
</dbReference>
<feature type="compositionally biased region" description="Polar residues" evidence="1">
    <location>
        <begin position="1058"/>
        <end position="1068"/>
    </location>
</feature>
<dbReference type="InterPro" id="IPR003593">
    <property type="entry name" value="AAA+_ATPase"/>
</dbReference>
<feature type="region of interest" description="Disordered" evidence="1">
    <location>
        <begin position="1058"/>
        <end position="1156"/>
    </location>
</feature>
<feature type="compositionally biased region" description="Polar residues" evidence="1">
    <location>
        <begin position="1024"/>
        <end position="1033"/>
    </location>
</feature>
<name>A0A1Y2MC17_EPING</name>
<feature type="compositionally biased region" description="Basic and acidic residues" evidence="1">
    <location>
        <begin position="196"/>
        <end position="209"/>
    </location>
</feature>
<dbReference type="SMART" id="SM00382">
    <property type="entry name" value="AAA"/>
    <property type="match status" value="1"/>
</dbReference>
<evidence type="ECO:0000259" key="2">
    <source>
        <dbReference type="SMART" id="SM00382"/>
    </source>
</evidence>
<dbReference type="Pfam" id="PF22942">
    <property type="entry name" value="DUF7025"/>
    <property type="match status" value="1"/>
</dbReference>
<dbReference type="Proteomes" id="UP000193240">
    <property type="component" value="Unassembled WGS sequence"/>
</dbReference>
<dbReference type="InterPro" id="IPR054289">
    <property type="entry name" value="DUF7025"/>
</dbReference>
<gene>
    <name evidence="3" type="ORF">B5807_00554</name>
</gene>
<dbReference type="GO" id="GO:0016887">
    <property type="term" value="F:ATP hydrolysis activity"/>
    <property type="evidence" value="ECO:0007669"/>
    <property type="project" value="InterPro"/>
</dbReference>
<dbReference type="InterPro" id="IPR003959">
    <property type="entry name" value="ATPase_AAA_core"/>
</dbReference>
<dbReference type="CDD" id="cd19481">
    <property type="entry name" value="RecA-like_protease"/>
    <property type="match status" value="1"/>
</dbReference>
<dbReference type="OMA" id="WADANWE"/>
<dbReference type="GO" id="GO:0005524">
    <property type="term" value="F:ATP binding"/>
    <property type="evidence" value="ECO:0007669"/>
    <property type="project" value="InterPro"/>
</dbReference>
<protein>
    <recommendedName>
        <fullName evidence="2">AAA+ ATPase domain-containing protein</fullName>
    </recommendedName>
</protein>
<evidence type="ECO:0000313" key="4">
    <source>
        <dbReference type="Proteomes" id="UP000193240"/>
    </source>
</evidence>
<dbReference type="InterPro" id="IPR027417">
    <property type="entry name" value="P-loop_NTPase"/>
</dbReference>
<dbReference type="Gene3D" id="3.40.50.300">
    <property type="entry name" value="P-loop containing nucleotide triphosphate hydrolases"/>
    <property type="match status" value="1"/>
</dbReference>